<dbReference type="EMBL" id="CP045226">
    <property type="protein sequence ID" value="QFS44588.1"/>
    <property type="molecule type" value="Genomic_DNA"/>
</dbReference>
<gene>
    <name evidence="1" type="ORF">GXM_02063</name>
</gene>
<dbReference type="AlphaFoldDB" id="A0A5P8VVY4"/>
<keyword evidence="2" id="KW-1185">Reference proteome</keyword>
<accession>A0A5P8VVY4</accession>
<name>A0A5P8VVY4_9NOSO</name>
<evidence type="ECO:0000313" key="2">
    <source>
        <dbReference type="Proteomes" id="UP000326678"/>
    </source>
</evidence>
<evidence type="ECO:0000313" key="1">
    <source>
        <dbReference type="EMBL" id="QFS44588.1"/>
    </source>
</evidence>
<dbReference type="KEGG" id="nsh:GXM_02063"/>
<organism evidence="1 2">
    <name type="scientific">Nostoc sphaeroides CCNUC1</name>
    <dbReference type="NCBI Taxonomy" id="2653204"/>
    <lineage>
        <taxon>Bacteria</taxon>
        <taxon>Bacillati</taxon>
        <taxon>Cyanobacteriota</taxon>
        <taxon>Cyanophyceae</taxon>
        <taxon>Nostocales</taxon>
        <taxon>Nostocaceae</taxon>
        <taxon>Nostoc</taxon>
    </lineage>
</organism>
<protein>
    <submittedName>
        <fullName evidence="1">Uncharacterized protein</fullName>
    </submittedName>
</protein>
<dbReference type="Proteomes" id="UP000326678">
    <property type="component" value="Chromosome Gxm1"/>
</dbReference>
<reference evidence="1 2" key="1">
    <citation type="submission" date="2019-10" db="EMBL/GenBank/DDBJ databases">
        <title>Genomic and transcriptomic insights into the perfect genentic adaptation of a filamentous nitrogen-fixing cyanobacterium to rice fields.</title>
        <authorList>
            <person name="Chen Z."/>
        </authorList>
    </citation>
    <scope>NUCLEOTIDE SEQUENCE [LARGE SCALE GENOMIC DNA]</scope>
    <source>
        <strain evidence="1">CCNUC1</strain>
    </source>
</reference>
<sequence length="64" mass="7573">MNFSVTQQSLDNVGFRSSTQPTLELFFRLNRTVLRDRVSFGLNREILKEYSSVENRYININTKQ</sequence>
<proteinExistence type="predicted"/>